<keyword evidence="13 14" id="KW-0472">Membrane</keyword>
<evidence type="ECO:0000256" key="3">
    <source>
        <dbReference type="ARBA" id="ARBA00012438"/>
    </source>
</evidence>
<keyword evidence="8" id="KW-0547">Nucleotide-binding</keyword>
<proteinExistence type="predicted"/>
<dbReference type="Gene3D" id="1.10.287.130">
    <property type="match status" value="1"/>
</dbReference>
<dbReference type="PROSITE" id="PS50109">
    <property type="entry name" value="HIS_KIN"/>
    <property type="match status" value="1"/>
</dbReference>
<keyword evidence="9" id="KW-0418">Kinase</keyword>
<keyword evidence="11 14" id="KW-1133">Transmembrane helix</keyword>
<evidence type="ECO:0000256" key="12">
    <source>
        <dbReference type="ARBA" id="ARBA00023012"/>
    </source>
</evidence>
<feature type="domain" description="Histidine kinase" evidence="15">
    <location>
        <begin position="245"/>
        <end position="454"/>
    </location>
</feature>
<evidence type="ECO:0000259" key="15">
    <source>
        <dbReference type="PROSITE" id="PS50109"/>
    </source>
</evidence>
<dbReference type="SMART" id="SM00388">
    <property type="entry name" value="HisKA"/>
    <property type="match status" value="1"/>
</dbReference>
<keyword evidence="17" id="KW-1185">Reference proteome</keyword>
<organism evidence="16 17">
    <name type="scientific">Blautia hydrogenotrophica (strain DSM 10507 / JCM 14656 / S5a33)</name>
    <name type="common">Ruminococcus hydrogenotrophicus</name>
    <dbReference type="NCBI Taxonomy" id="476272"/>
    <lineage>
        <taxon>Bacteria</taxon>
        <taxon>Bacillati</taxon>
        <taxon>Bacillota</taxon>
        <taxon>Clostridia</taxon>
        <taxon>Lachnospirales</taxon>
        <taxon>Lachnospiraceae</taxon>
        <taxon>Blautia</taxon>
    </lineage>
</organism>
<dbReference type="EMBL" id="ACBZ01000110">
    <property type="protein sequence ID" value="EEG49006.1"/>
    <property type="molecule type" value="Genomic_DNA"/>
</dbReference>
<dbReference type="HOGENOM" id="CLU_000445_89_26_9"/>
<dbReference type="Pfam" id="PF02518">
    <property type="entry name" value="HATPase_c"/>
    <property type="match status" value="1"/>
</dbReference>
<dbReference type="InterPro" id="IPR004358">
    <property type="entry name" value="Sig_transdc_His_kin-like_C"/>
</dbReference>
<evidence type="ECO:0000256" key="1">
    <source>
        <dbReference type="ARBA" id="ARBA00000085"/>
    </source>
</evidence>
<evidence type="ECO:0000256" key="13">
    <source>
        <dbReference type="ARBA" id="ARBA00023136"/>
    </source>
</evidence>
<comment type="subcellular location">
    <subcellularLocation>
        <location evidence="2">Cell membrane</location>
        <topology evidence="2">Multi-pass membrane protein</topology>
    </subcellularLocation>
</comment>
<reference evidence="16 17" key="2">
    <citation type="submission" date="2009-02" db="EMBL/GenBank/DDBJ databases">
        <title>Draft genome sequence of Blautia hydrogenotrophica DSM 10507 (Ruminococcus hydrogenotrophicus DSM 10507).</title>
        <authorList>
            <person name="Sudarsanam P."/>
            <person name="Ley R."/>
            <person name="Guruge J."/>
            <person name="Turnbaugh P.J."/>
            <person name="Mahowald M."/>
            <person name="Liep D."/>
            <person name="Gordon J."/>
        </authorList>
    </citation>
    <scope>NUCLEOTIDE SEQUENCE [LARGE SCALE GENOMIC DNA]</scope>
    <source>
        <strain evidence="17">DSM 10507 / JCM 14656 / S5a33</strain>
    </source>
</reference>
<dbReference type="PRINTS" id="PR00344">
    <property type="entry name" value="BCTRLSENSOR"/>
</dbReference>
<evidence type="ECO:0000256" key="2">
    <source>
        <dbReference type="ARBA" id="ARBA00004651"/>
    </source>
</evidence>
<keyword evidence="4" id="KW-1003">Cell membrane</keyword>
<evidence type="ECO:0000256" key="11">
    <source>
        <dbReference type="ARBA" id="ARBA00022989"/>
    </source>
</evidence>
<feature type="transmembrane region" description="Helical" evidence="14">
    <location>
        <begin position="12"/>
        <end position="34"/>
    </location>
</feature>
<dbReference type="InterPro" id="IPR036097">
    <property type="entry name" value="HisK_dim/P_sf"/>
</dbReference>
<evidence type="ECO:0000256" key="4">
    <source>
        <dbReference type="ARBA" id="ARBA00022475"/>
    </source>
</evidence>
<evidence type="ECO:0000256" key="10">
    <source>
        <dbReference type="ARBA" id="ARBA00022840"/>
    </source>
</evidence>
<dbReference type="Pfam" id="PF00512">
    <property type="entry name" value="HisKA"/>
    <property type="match status" value="1"/>
</dbReference>
<dbReference type="PATRIC" id="fig|476272.21.peg.1506"/>
<protein>
    <recommendedName>
        <fullName evidence="3">histidine kinase</fullName>
        <ecNumber evidence="3">2.7.13.3</ecNumber>
    </recommendedName>
</protein>
<accession>C0CMJ2</accession>
<feature type="transmembrane region" description="Helical" evidence="14">
    <location>
        <begin position="164"/>
        <end position="184"/>
    </location>
</feature>
<evidence type="ECO:0000256" key="5">
    <source>
        <dbReference type="ARBA" id="ARBA00022553"/>
    </source>
</evidence>
<dbReference type="eggNOG" id="COG2205">
    <property type="taxonomic scope" value="Bacteria"/>
</dbReference>
<dbReference type="InterPro" id="IPR005467">
    <property type="entry name" value="His_kinase_dom"/>
</dbReference>
<evidence type="ECO:0000256" key="8">
    <source>
        <dbReference type="ARBA" id="ARBA00022741"/>
    </source>
</evidence>
<dbReference type="SUPFAM" id="SSF47384">
    <property type="entry name" value="Homodimeric domain of signal transducing histidine kinase"/>
    <property type="match status" value="1"/>
</dbReference>
<dbReference type="InterPro" id="IPR036890">
    <property type="entry name" value="HATPase_C_sf"/>
</dbReference>
<dbReference type="RefSeq" id="WP_005949121.1">
    <property type="nucleotide sequence ID" value="NZ_CP136423.1"/>
</dbReference>
<keyword evidence="5" id="KW-0597">Phosphoprotein</keyword>
<comment type="catalytic activity">
    <reaction evidence="1">
        <text>ATP + protein L-histidine = ADP + protein N-phospho-L-histidine.</text>
        <dbReference type="EC" id="2.7.13.3"/>
    </reaction>
</comment>
<dbReference type="Proteomes" id="UP000003100">
    <property type="component" value="Unassembled WGS sequence"/>
</dbReference>
<dbReference type="SMART" id="SM00387">
    <property type="entry name" value="HATPase_c"/>
    <property type="match status" value="1"/>
</dbReference>
<dbReference type="PANTHER" id="PTHR45528">
    <property type="entry name" value="SENSOR HISTIDINE KINASE CPXA"/>
    <property type="match status" value="1"/>
</dbReference>
<dbReference type="Gene3D" id="3.30.565.10">
    <property type="entry name" value="Histidine kinase-like ATPase, C-terminal domain"/>
    <property type="match status" value="1"/>
</dbReference>
<keyword evidence="6" id="KW-0808">Transferase</keyword>
<reference evidence="16 17" key="1">
    <citation type="submission" date="2009-01" db="EMBL/GenBank/DDBJ databases">
        <authorList>
            <person name="Fulton L."/>
            <person name="Clifton S."/>
            <person name="Fulton B."/>
            <person name="Xu J."/>
            <person name="Minx P."/>
            <person name="Pepin K.H."/>
            <person name="Johnson M."/>
            <person name="Bhonagiri V."/>
            <person name="Nash W.E."/>
            <person name="Mardis E.R."/>
            <person name="Wilson R.K."/>
        </authorList>
    </citation>
    <scope>NUCLEOTIDE SEQUENCE [LARGE SCALE GENOMIC DNA]</scope>
    <source>
        <strain evidence="17">DSM 10507 / JCM 14656 / S5a33</strain>
    </source>
</reference>
<dbReference type="CDD" id="cd00082">
    <property type="entry name" value="HisKA"/>
    <property type="match status" value="1"/>
</dbReference>
<dbReference type="SUPFAM" id="SSF55874">
    <property type="entry name" value="ATPase domain of HSP90 chaperone/DNA topoisomerase II/histidine kinase"/>
    <property type="match status" value="1"/>
</dbReference>
<evidence type="ECO:0000313" key="16">
    <source>
        <dbReference type="EMBL" id="EEG49006.1"/>
    </source>
</evidence>
<dbReference type="GO" id="GO:0005524">
    <property type="term" value="F:ATP binding"/>
    <property type="evidence" value="ECO:0007669"/>
    <property type="project" value="UniProtKB-KW"/>
</dbReference>
<evidence type="ECO:0000256" key="7">
    <source>
        <dbReference type="ARBA" id="ARBA00022692"/>
    </source>
</evidence>
<sequence length="454" mass="52146">MKGLIKIYLKYTGSAVAIIFLFLSLVFAMVAWSAGKSYVKSENFQKYSVQTLAENMKLNADKEIVNVRQVEEMAKQAGAEFLMLLNEGGEITWSYRLPRELNHNYSAAEIASFSRWYLGDYPVTSWEINGQLLVLGYPAGSVFRYSFYQDFDTFYMTLSLFRNAFLIFILFTLLTIGFLGYRYYRKMMVFTVAMEDLAAGREVLLSETGSMREFARSINQTSDKLKKQAKMLSRRDEARTEWISGVSHDIRTPLSLVLGYSNLLEEQACTDEKIRKEASVIRQESLKIRDLIEDLNLTSKLEYHMQPLRMEQVYPVQILRKAVADLLNSIVMEEGSYPIQLRVSREFESLNLKMDEKLMARAFRNVIGNCVRHNEEGCEIDVEADCSKKWMRVAVTDTGQGIPAEICRYINEGGEEPKRHIMGLRIVKQIVNAHGGRLEIEEDGHRVTIQIPLP</sequence>
<dbReference type="InterPro" id="IPR050398">
    <property type="entry name" value="HssS/ArlS-like"/>
</dbReference>
<keyword evidence="7 14" id="KW-0812">Transmembrane</keyword>
<keyword evidence="10" id="KW-0067">ATP-binding</keyword>
<name>C0CMJ2_BLAHS</name>
<evidence type="ECO:0000313" key="17">
    <source>
        <dbReference type="Proteomes" id="UP000003100"/>
    </source>
</evidence>
<gene>
    <name evidence="16" type="ORF">RUMHYD_02077</name>
</gene>
<dbReference type="InterPro" id="IPR003594">
    <property type="entry name" value="HATPase_dom"/>
</dbReference>
<dbReference type="AlphaFoldDB" id="C0CMJ2"/>
<evidence type="ECO:0000256" key="14">
    <source>
        <dbReference type="SAM" id="Phobius"/>
    </source>
</evidence>
<dbReference type="InterPro" id="IPR003661">
    <property type="entry name" value="HisK_dim/P_dom"/>
</dbReference>
<dbReference type="PANTHER" id="PTHR45528:SF1">
    <property type="entry name" value="SENSOR HISTIDINE KINASE CPXA"/>
    <property type="match status" value="1"/>
</dbReference>
<dbReference type="EC" id="2.7.13.3" evidence="3"/>
<evidence type="ECO:0000256" key="6">
    <source>
        <dbReference type="ARBA" id="ARBA00022679"/>
    </source>
</evidence>
<keyword evidence="12" id="KW-0902">Two-component regulatory system</keyword>
<dbReference type="GO" id="GO:0000155">
    <property type="term" value="F:phosphorelay sensor kinase activity"/>
    <property type="evidence" value="ECO:0007669"/>
    <property type="project" value="InterPro"/>
</dbReference>
<dbReference type="GeneID" id="86820878"/>
<evidence type="ECO:0000256" key="9">
    <source>
        <dbReference type="ARBA" id="ARBA00022777"/>
    </source>
</evidence>
<dbReference type="GO" id="GO:0005886">
    <property type="term" value="C:plasma membrane"/>
    <property type="evidence" value="ECO:0007669"/>
    <property type="project" value="UniProtKB-SubCell"/>
</dbReference>